<keyword evidence="2" id="KW-1185">Reference proteome</keyword>
<name>A0A8K0UGX9_9AGAR</name>
<organism evidence="1 2">
    <name type="scientific">Cristinia sonorae</name>
    <dbReference type="NCBI Taxonomy" id="1940300"/>
    <lineage>
        <taxon>Eukaryota</taxon>
        <taxon>Fungi</taxon>
        <taxon>Dikarya</taxon>
        <taxon>Basidiomycota</taxon>
        <taxon>Agaricomycotina</taxon>
        <taxon>Agaricomycetes</taxon>
        <taxon>Agaricomycetidae</taxon>
        <taxon>Agaricales</taxon>
        <taxon>Pleurotineae</taxon>
        <taxon>Stephanosporaceae</taxon>
        <taxon>Cristinia</taxon>
    </lineage>
</organism>
<comment type="caution">
    <text evidence="1">The sequence shown here is derived from an EMBL/GenBank/DDBJ whole genome shotgun (WGS) entry which is preliminary data.</text>
</comment>
<evidence type="ECO:0000313" key="2">
    <source>
        <dbReference type="Proteomes" id="UP000813824"/>
    </source>
</evidence>
<dbReference type="EMBL" id="JAEVFJ010000036">
    <property type="protein sequence ID" value="KAH8091355.1"/>
    <property type="molecule type" value="Genomic_DNA"/>
</dbReference>
<accession>A0A8K0UGX9</accession>
<dbReference type="AlphaFoldDB" id="A0A8K0UGX9"/>
<protein>
    <submittedName>
        <fullName evidence="1">Uncharacterized protein</fullName>
    </submittedName>
</protein>
<proteinExistence type="predicted"/>
<sequence>MCVNALPEYLVPHALVLSLSRILKLLAKLLFEVYWETIVEQRLIKSLLGPFSLFERHMFHEEFTCVPGHEMHNYLQCQLINIQVWQAFPHERSFQFDPSHCLLYKLLTFGQYLSLGSSIHALSRCILPGWSESPSSRGTSRTFFVWIWLHRRCWVLPWLLEGGRLNPEPDGPDLASSSARCFSASHILAMRSYSPARRIASSSWADSSSESMA</sequence>
<gene>
    <name evidence="1" type="ORF">BXZ70DRAFT_481748</name>
</gene>
<dbReference type="Proteomes" id="UP000813824">
    <property type="component" value="Unassembled WGS sequence"/>
</dbReference>
<evidence type="ECO:0000313" key="1">
    <source>
        <dbReference type="EMBL" id="KAH8091355.1"/>
    </source>
</evidence>
<reference evidence="1" key="1">
    <citation type="journal article" date="2021" name="New Phytol.">
        <title>Evolutionary innovations through gain and loss of genes in the ectomycorrhizal Boletales.</title>
        <authorList>
            <person name="Wu G."/>
            <person name="Miyauchi S."/>
            <person name="Morin E."/>
            <person name="Kuo A."/>
            <person name="Drula E."/>
            <person name="Varga T."/>
            <person name="Kohler A."/>
            <person name="Feng B."/>
            <person name="Cao Y."/>
            <person name="Lipzen A."/>
            <person name="Daum C."/>
            <person name="Hundley H."/>
            <person name="Pangilinan J."/>
            <person name="Johnson J."/>
            <person name="Barry K."/>
            <person name="LaButti K."/>
            <person name="Ng V."/>
            <person name="Ahrendt S."/>
            <person name="Min B."/>
            <person name="Choi I.G."/>
            <person name="Park H."/>
            <person name="Plett J.M."/>
            <person name="Magnuson J."/>
            <person name="Spatafora J.W."/>
            <person name="Nagy L.G."/>
            <person name="Henrissat B."/>
            <person name="Grigoriev I.V."/>
            <person name="Yang Z.L."/>
            <person name="Xu J."/>
            <person name="Martin F.M."/>
        </authorList>
    </citation>
    <scope>NUCLEOTIDE SEQUENCE</scope>
    <source>
        <strain evidence="1">KKN 215</strain>
    </source>
</reference>